<evidence type="ECO:0000313" key="3">
    <source>
        <dbReference type="Proteomes" id="UP000297295"/>
    </source>
</evidence>
<evidence type="ECO:0000313" key="2">
    <source>
        <dbReference type="EMBL" id="TGC11429.1"/>
    </source>
</evidence>
<keyword evidence="1" id="KW-1133">Transmembrane helix</keyword>
<dbReference type="OrthoDB" id="99316at2157"/>
<dbReference type="EMBL" id="PGGK01000001">
    <property type="protein sequence ID" value="TGC11429.1"/>
    <property type="molecule type" value="Genomic_DNA"/>
</dbReference>
<accession>A0A4E0Q2J4</accession>
<comment type="caution">
    <text evidence="2">The sequence shown here is derived from an EMBL/GenBank/DDBJ whole genome shotgun (WGS) entry which is preliminary data.</text>
</comment>
<organism evidence="2 3">
    <name type="scientific">Methanolobus halotolerans</name>
    <dbReference type="NCBI Taxonomy" id="2052935"/>
    <lineage>
        <taxon>Archaea</taxon>
        <taxon>Methanobacteriati</taxon>
        <taxon>Methanobacteriota</taxon>
        <taxon>Stenosarchaea group</taxon>
        <taxon>Methanomicrobia</taxon>
        <taxon>Methanosarcinales</taxon>
        <taxon>Methanosarcinaceae</taxon>
        <taxon>Methanolobus</taxon>
    </lineage>
</organism>
<reference evidence="2 3" key="1">
    <citation type="submission" date="2017-11" db="EMBL/GenBank/DDBJ databases">
        <title>Isolation and Characterization of Methanogenic Archaea from Saline Meromictic Lake at Siberia.</title>
        <authorList>
            <person name="Shen Y."/>
            <person name="Huang H.-H."/>
            <person name="Lai M.-C."/>
            <person name="Chen S.-C."/>
        </authorList>
    </citation>
    <scope>NUCLEOTIDE SEQUENCE [LARGE SCALE GENOMIC DNA]</scope>
    <source>
        <strain evidence="2 3">SY-01</strain>
    </source>
</reference>
<dbReference type="Proteomes" id="UP000297295">
    <property type="component" value="Unassembled WGS sequence"/>
</dbReference>
<keyword evidence="1" id="KW-0472">Membrane</keyword>
<evidence type="ECO:0000256" key="1">
    <source>
        <dbReference type="SAM" id="Phobius"/>
    </source>
</evidence>
<feature type="transmembrane region" description="Helical" evidence="1">
    <location>
        <begin position="58"/>
        <end position="76"/>
    </location>
</feature>
<gene>
    <name evidence="2" type="ORF">CUN85_00700</name>
</gene>
<keyword evidence="3" id="KW-1185">Reference proteome</keyword>
<proteinExistence type="predicted"/>
<protein>
    <submittedName>
        <fullName evidence="2">Uncharacterized protein</fullName>
    </submittedName>
</protein>
<keyword evidence="1" id="KW-0812">Transmembrane</keyword>
<name>A0A4E0Q2J4_9EURY</name>
<dbReference type="RefSeq" id="WP_135387971.1">
    <property type="nucleotide sequence ID" value="NZ_PGGK01000001.1"/>
</dbReference>
<feature type="transmembrane region" description="Helical" evidence="1">
    <location>
        <begin position="9"/>
        <end position="28"/>
    </location>
</feature>
<sequence length="157" mass="17675">MKRDNRRKMVFALFMGFVYILFGTIQLITGSSKALLNLTAPENLGRFITDVLFIPPDAIGGFVLILMGSVFIYGFVEIHSGREEGIAYVYVGILLSLIFAGIYVLAAVGNILEVYILKNTAFADWSILDDIRPEIYLGFISLLSYLQWKDDFDIEND</sequence>
<dbReference type="AlphaFoldDB" id="A0A4E0Q2J4"/>
<feature type="transmembrane region" description="Helical" evidence="1">
    <location>
        <begin position="88"/>
        <end position="112"/>
    </location>
</feature>